<dbReference type="InterPro" id="IPR005669">
    <property type="entry name" value="Thiosulph/SO4-bd"/>
</dbReference>
<evidence type="ECO:0000256" key="4">
    <source>
        <dbReference type="ARBA" id="ARBA00022729"/>
    </source>
</evidence>
<sequence length="346" mass="36496">MSITHRRRVLHWTSILLILLVAATGVSACGKAGGVDTEQGKTPNNGLALSAFTSAQAGWNAVVPAFLASPQGAGITIDNPDYGASGDLAQAIIDGHSADLVNFSDEPSVNRLVRAGRVASDWNAGPAKGSPYGSVMTLMVRAGNPKNIHDWSDLLQPGLEVVTPNPVLSGSGKWGLLAGYAAISNGGQDPAAGQEFLRALVLEHVKIAPSTARQATDAFLQGEGDVLITAESGAIDAERHSQAVIHVTPPQTMAADNLVAIIKDGPHVDAATRLNDYLYTPDAQRLWARAGFRPSDPTVAAEFADEFPMPQKLWTIDDLGGWNATDARFFDSQNGTITKIFKEAVQ</sequence>
<dbReference type="Gene3D" id="3.40.190.10">
    <property type="entry name" value="Periplasmic binding protein-like II"/>
    <property type="match status" value="2"/>
</dbReference>
<evidence type="ECO:0000256" key="6">
    <source>
        <dbReference type="SAM" id="SignalP"/>
    </source>
</evidence>
<evidence type="ECO:0000313" key="8">
    <source>
        <dbReference type="Proteomes" id="UP001526201"/>
    </source>
</evidence>
<dbReference type="RefSeq" id="WP_264066503.1">
    <property type="nucleotide sequence ID" value="NZ_JACKTY010000018.1"/>
</dbReference>
<dbReference type="NCBIfam" id="TIGR00971">
    <property type="entry name" value="3a0106s03"/>
    <property type="match status" value="1"/>
</dbReference>
<reference evidence="7 8" key="1">
    <citation type="journal article" date="2022" name="BMC Genomics">
        <title>Comparative genome analysis of mycobacteria focusing on tRNA and non-coding RNA.</title>
        <authorList>
            <person name="Behra P.R.K."/>
            <person name="Pettersson B.M.F."/>
            <person name="Ramesh M."/>
            <person name="Das S."/>
            <person name="Dasgupta S."/>
            <person name="Kirsebom L.A."/>
        </authorList>
    </citation>
    <scope>NUCLEOTIDE SEQUENCE [LARGE SCALE GENOMIC DNA]</scope>
    <source>
        <strain evidence="7 8">DSM 44078</strain>
    </source>
</reference>
<keyword evidence="8" id="KW-1185">Reference proteome</keyword>
<organism evidence="7 8">
    <name type="scientific">Mycolicibacterium komossense</name>
    <dbReference type="NCBI Taxonomy" id="1779"/>
    <lineage>
        <taxon>Bacteria</taxon>
        <taxon>Bacillati</taxon>
        <taxon>Actinomycetota</taxon>
        <taxon>Actinomycetes</taxon>
        <taxon>Mycobacteriales</taxon>
        <taxon>Mycobacteriaceae</taxon>
        <taxon>Mycolicibacterium</taxon>
    </lineage>
</organism>
<feature type="chain" id="PRO_5046232152" evidence="6">
    <location>
        <begin position="29"/>
        <end position="346"/>
    </location>
</feature>
<dbReference type="Proteomes" id="UP001526201">
    <property type="component" value="Unassembled WGS sequence"/>
</dbReference>
<protein>
    <submittedName>
        <fullName evidence="7">Sulfate ABC transporter substrate-binding protein</fullName>
    </submittedName>
</protein>
<evidence type="ECO:0000256" key="1">
    <source>
        <dbReference type="ARBA" id="ARBA00004418"/>
    </source>
</evidence>
<dbReference type="PANTHER" id="PTHR30368">
    <property type="entry name" value="SULFATE-BINDING PROTEIN"/>
    <property type="match status" value="1"/>
</dbReference>
<comment type="caution">
    <text evidence="7">The sequence shown here is derived from an EMBL/GenBank/DDBJ whole genome shotgun (WGS) entry which is preliminary data.</text>
</comment>
<evidence type="ECO:0000256" key="3">
    <source>
        <dbReference type="ARBA" id="ARBA00022448"/>
    </source>
</evidence>
<dbReference type="PROSITE" id="PS51257">
    <property type="entry name" value="PROKAR_LIPOPROTEIN"/>
    <property type="match status" value="1"/>
</dbReference>
<evidence type="ECO:0000256" key="2">
    <source>
        <dbReference type="ARBA" id="ARBA00006099"/>
    </source>
</evidence>
<dbReference type="EMBL" id="JACKTY010000018">
    <property type="protein sequence ID" value="MCV7225709.1"/>
    <property type="molecule type" value="Genomic_DNA"/>
</dbReference>
<feature type="signal peptide" evidence="6">
    <location>
        <begin position="1"/>
        <end position="28"/>
    </location>
</feature>
<accession>A0ABT3C8C7</accession>
<dbReference type="PANTHER" id="PTHR30368:SF2">
    <property type="entry name" value="SULFATE-BINDING PROTEIN"/>
    <property type="match status" value="1"/>
</dbReference>
<comment type="subcellular location">
    <subcellularLocation>
        <location evidence="1">Periplasm</location>
    </subcellularLocation>
</comment>
<comment type="similarity">
    <text evidence="2">Belongs to the prokaryotic sulfate-binding protein family.</text>
</comment>
<keyword evidence="4 6" id="KW-0732">Signal</keyword>
<proteinExistence type="inferred from homology"/>
<keyword evidence="5" id="KW-0574">Periplasm</keyword>
<evidence type="ECO:0000313" key="7">
    <source>
        <dbReference type="EMBL" id="MCV7225709.1"/>
    </source>
</evidence>
<dbReference type="Pfam" id="PF13531">
    <property type="entry name" value="SBP_bac_11"/>
    <property type="match status" value="1"/>
</dbReference>
<name>A0ABT3C8C7_9MYCO</name>
<evidence type="ECO:0000256" key="5">
    <source>
        <dbReference type="ARBA" id="ARBA00022764"/>
    </source>
</evidence>
<keyword evidence="3" id="KW-0813">Transport</keyword>
<dbReference type="SUPFAM" id="SSF53850">
    <property type="entry name" value="Periplasmic binding protein-like II"/>
    <property type="match status" value="1"/>
</dbReference>
<gene>
    <name evidence="7" type="ORF">H7J73_06645</name>
</gene>